<dbReference type="SUPFAM" id="SSF51197">
    <property type="entry name" value="Clavaminate synthase-like"/>
    <property type="match status" value="1"/>
</dbReference>
<protein>
    <submittedName>
        <fullName evidence="5">Phytanoyl-CoA dioxygenase</fullName>
    </submittedName>
</protein>
<dbReference type="PANTHER" id="PTHR20883:SF15">
    <property type="entry name" value="PHYTANOYL-COA DIOXYGENASE DOMAIN-CONTAINING PROTEIN 1"/>
    <property type="match status" value="1"/>
</dbReference>
<dbReference type="EMBL" id="KV454406">
    <property type="protein sequence ID" value="ODQ67742.1"/>
    <property type="molecule type" value="Genomic_DNA"/>
</dbReference>
<gene>
    <name evidence="5" type="ORF">NADFUDRAFT_80908</name>
</gene>
<keyword evidence="4" id="KW-0408">Iron</keyword>
<keyword evidence="5" id="KW-0223">Dioxygenase</keyword>
<dbReference type="InterPro" id="IPR008775">
    <property type="entry name" value="Phytyl_CoA_dOase-like"/>
</dbReference>
<evidence type="ECO:0000256" key="4">
    <source>
        <dbReference type="ARBA" id="ARBA00023004"/>
    </source>
</evidence>
<dbReference type="Pfam" id="PF05721">
    <property type="entry name" value="PhyH"/>
    <property type="match status" value="1"/>
</dbReference>
<evidence type="ECO:0000313" key="6">
    <source>
        <dbReference type="Proteomes" id="UP000095009"/>
    </source>
</evidence>
<keyword evidence="3" id="KW-0479">Metal-binding</keyword>
<evidence type="ECO:0000256" key="3">
    <source>
        <dbReference type="ARBA" id="ARBA00022723"/>
    </source>
</evidence>
<name>A0A1E3PS16_9ASCO</name>
<evidence type="ECO:0000256" key="1">
    <source>
        <dbReference type="ARBA" id="ARBA00001962"/>
    </source>
</evidence>
<dbReference type="Gene3D" id="2.60.120.620">
    <property type="entry name" value="q2cbj1_9rhob like domain"/>
    <property type="match status" value="1"/>
</dbReference>
<reference evidence="5 6" key="1">
    <citation type="journal article" date="2016" name="Proc. Natl. Acad. Sci. U.S.A.">
        <title>Comparative genomics of biotechnologically important yeasts.</title>
        <authorList>
            <person name="Riley R."/>
            <person name="Haridas S."/>
            <person name="Wolfe K.H."/>
            <person name="Lopes M.R."/>
            <person name="Hittinger C.T."/>
            <person name="Goeker M."/>
            <person name="Salamov A.A."/>
            <person name="Wisecaver J.H."/>
            <person name="Long T.M."/>
            <person name="Calvey C.H."/>
            <person name="Aerts A.L."/>
            <person name="Barry K.W."/>
            <person name="Choi C."/>
            <person name="Clum A."/>
            <person name="Coughlan A.Y."/>
            <person name="Deshpande S."/>
            <person name="Douglass A.P."/>
            <person name="Hanson S.J."/>
            <person name="Klenk H.-P."/>
            <person name="LaButti K.M."/>
            <person name="Lapidus A."/>
            <person name="Lindquist E.A."/>
            <person name="Lipzen A.M."/>
            <person name="Meier-Kolthoff J.P."/>
            <person name="Ohm R.A."/>
            <person name="Otillar R.P."/>
            <person name="Pangilinan J.L."/>
            <person name="Peng Y."/>
            <person name="Rokas A."/>
            <person name="Rosa C.A."/>
            <person name="Scheuner C."/>
            <person name="Sibirny A.A."/>
            <person name="Slot J.C."/>
            <person name="Stielow J.B."/>
            <person name="Sun H."/>
            <person name="Kurtzman C.P."/>
            <person name="Blackwell M."/>
            <person name="Grigoriev I.V."/>
            <person name="Jeffries T.W."/>
        </authorList>
    </citation>
    <scope>NUCLEOTIDE SEQUENCE [LARGE SCALE GENOMIC DNA]</scope>
    <source>
        <strain evidence="5 6">DSM 6958</strain>
    </source>
</reference>
<feature type="non-terminal residue" evidence="5">
    <location>
        <position position="280"/>
    </location>
</feature>
<dbReference type="GO" id="GO:0051213">
    <property type="term" value="F:dioxygenase activity"/>
    <property type="evidence" value="ECO:0007669"/>
    <property type="project" value="UniProtKB-KW"/>
</dbReference>
<dbReference type="GO" id="GO:0046872">
    <property type="term" value="F:metal ion binding"/>
    <property type="evidence" value="ECO:0007669"/>
    <property type="project" value="UniProtKB-KW"/>
</dbReference>
<comment type="similarity">
    <text evidence="2">Belongs to the PhyH family.</text>
</comment>
<evidence type="ECO:0000313" key="5">
    <source>
        <dbReference type="EMBL" id="ODQ67742.1"/>
    </source>
</evidence>
<dbReference type="AlphaFoldDB" id="A0A1E3PS16"/>
<accession>A0A1E3PS16</accession>
<comment type="cofactor">
    <cofactor evidence="1">
        <name>Fe cation</name>
        <dbReference type="ChEBI" id="CHEBI:24875"/>
    </cofactor>
</comment>
<dbReference type="STRING" id="857566.A0A1E3PS16"/>
<dbReference type="PANTHER" id="PTHR20883">
    <property type="entry name" value="PHYTANOYL-COA DIOXYGENASE DOMAIN CONTAINING 1"/>
    <property type="match status" value="1"/>
</dbReference>
<keyword evidence="5" id="KW-0560">Oxidoreductase</keyword>
<organism evidence="5 6">
    <name type="scientific">Nadsonia fulvescens var. elongata DSM 6958</name>
    <dbReference type="NCBI Taxonomy" id="857566"/>
    <lineage>
        <taxon>Eukaryota</taxon>
        <taxon>Fungi</taxon>
        <taxon>Dikarya</taxon>
        <taxon>Ascomycota</taxon>
        <taxon>Saccharomycotina</taxon>
        <taxon>Dipodascomycetes</taxon>
        <taxon>Dipodascales</taxon>
        <taxon>Dipodascales incertae sedis</taxon>
        <taxon>Nadsonia</taxon>
    </lineage>
</organism>
<dbReference type="OrthoDB" id="445007at2759"/>
<evidence type="ECO:0000256" key="2">
    <source>
        <dbReference type="ARBA" id="ARBA00005830"/>
    </source>
</evidence>
<proteinExistence type="inferred from homology"/>
<sequence length="280" mass="31367">MSFESLDMTEIGLNEEQLKDFDRDGYIVIPGELTHAQVSSLIAESHKLLNEFSIDDHPMTKFTTGDNAKDVEATDKAHVGDSYFLESSDKIRFFFEEDAFDSNGKLLKPKDKAINKIGHHLHKLNNMFRSVSLTKRNEAIAQTLGYQDPRILQSMLICKQPEIGGAVPSHQDAVFLYTEPQSAIGWWYALEDCTTKNGALSFVPGSHKKSPIAKRFVRLDKLKTNQENTETSEIVNAKFGTTFIPIPGIEASPEPKDEDFKLLDCKAGSLVLIHNSVLHK</sequence>
<dbReference type="Proteomes" id="UP000095009">
    <property type="component" value="Unassembled WGS sequence"/>
</dbReference>
<keyword evidence="6" id="KW-1185">Reference proteome</keyword>